<dbReference type="Gene3D" id="1.10.8.60">
    <property type="match status" value="1"/>
</dbReference>
<dbReference type="GO" id="GO:0005886">
    <property type="term" value="C:plasma membrane"/>
    <property type="evidence" value="ECO:0007669"/>
    <property type="project" value="UniProtKB-SubCell"/>
</dbReference>
<keyword evidence="9 15" id="KW-0862">Zinc</keyword>
<comment type="similarity">
    <text evidence="2 15">In the C-terminal section; belongs to the peptidase M41 family.</text>
</comment>
<evidence type="ECO:0000256" key="3">
    <source>
        <dbReference type="ARBA" id="ARBA00022475"/>
    </source>
</evidence>
<dbReference type="Gene3D" id="3.40.50.300">
    <property type="entry name" value="P-loop containing nucleotide triphosphate hydrolases"/>
    <property type="match status" value="1"/>
</dbReference>
<keyword evidence="4 15" id="KW-0645">Protease</keyword>
<keyword evidence="12 15" id="KW-0482">Metalloprotease</keyword>
<dbReference type="EC" id="3.4.24.-" evidence="15"/>
<dbReference type="FunFam" id="3.40.50.300:FF:000001">
    <property type="entry name" value="ATP-dependent zinc metalloprotease FtsH"/>
    <property type="match status" value="1"/>
</dbReference>
<dbReference type="InterPro" id="IPR011546">
    <property type="entry name" value="Pept_M41_FtsH_extracell"/>
</dbReference>
<dbReference type="Gene3D" id="3.30.720.210">
    <property type="match status" value="1"/>
</dbReference>
<dbReference type="InterPro" id="IPR003959">
    <property type="entry name" value="ATPase_AAA_core"/>
</dbReference>
<comment type="function">
    <text evidence="15">Acts as a processive, ATP-dependent zinc metallopeptidase for both cytoplasmic and membrane proteins. Plays a role in the quality control of integral membrane proteins.</text>
</comment>
<evidence type="ECO:0000256" key="12">
    <source>
        <dbReference type="ARBA" id="ARBA00023049"/>
    </source>
</evidence>
<evidence type="ECO:0000256" key="8">
    <source>
        <dbReference type="ARBA" id="ARBA00022801"/>
    </source>
</evidence>
<feature type="compositionally biased region" description="Pro residues" evidence="17">
    <location>
        <begin position="666"/>
        <end position="679"/>
    </location>
</feature>
<dbReference type="Pfam" id="PF00004">
    <property type="entry name" value="AAA"/>
    <property type="match status" value="1"/>
</dbReference>
<dbReference type="PANTHER" id="PTHR23076:SF97">
    <property type="entry name" value="ATP-DEPENDENT ZINC METALLOPROTEASE YME1L1"/>
    <property type="match status" value="1"/>
</dbReference>
<evidence type="ECO:0000313" key="20">
    <source>
        <dbReference type="Proteomes" id="UP000539372"/>
    </source>
</evidence>
<keyword evidence="8 15" id="KW-0378">Hydrolase</keyword>
<keyword evidence="6 15" id="KW-0479">Metal-binding</keyword>
<dbReference type="SUPFAM" id="SSF52540">
    <property type="entry name" value="P-loop containing nucleoside triphosphate hydrolases"/>
    <property type="match status" value="1"/>
</dbReference>
<dbReference type="SUPFAM" id="SSF140990">
    <property type="entry name" value="FtsH protease domain-like"/>
    <property type="match status" value="1"/>
</dbReference>
<dbReference type="AlphaFoldDB" id="A0A7Y0HCT3"/>
<keyword evidence="13 15" id="KW-0472">Membrane</keyword>
<dbReference type="NCBIfam" id="TIGR01241">
    <property type="entry name" value="FtsH_fam"/>
    <property type="match status" value="1"/>
</dbReference>
<dbReference type="InterPro" id="IPR037219">
    <property type="entry name" value="Peptidase_M41-like"/>
</dbReference>
<organism evidence="19 20">
    <name type="scientific">Pacificispira spongiicola</name>
    <dbReference type="NCBI Taxonomy" id="2729598"/>
    <lineage>
        <taxon>Bacteria</taxon>
        <taxon>Pseudomonadati</taxon>
        <taxon>Pseudomonadota</taxon>
        <taxon>Alphaproteobacteria</taxon>
        <taxon>Rhodospirillales</taxon>
        <taxon>Rhodospirillaceae</taxon>
        <taxon>Pacificispira</taxon>
    </lineage>
</organism>
<feature type="binding site" evidence="15">
    <location>
        <begin position="234"/>
        <end position="241"/>
    </location>
    <ligand>
        <name>ATP</name>
        <dbReference type="ChEBI" id="CHEBI:30616"/>
    </ligand>
</feature>
<feature type="binding site" evidence="15">
    <location>
        <position position="456"/>
    </location>
    <ligand>
        <name>Zn(2+)</name>
        <dbReference type="ChEBI" id="CHEBI:29105"/>
        <note>catalytic</note>
    </ligand>
</feature>
<name>A0A7Y0HCT3_9PROT</name>
<dbReference type="Pfam" id="PF17862">
    <property type="entry name" value="AAA_lid_3"/>
    <property type="match status" value="1"/>
</dbReference>
<evidence type="ECO:0000256" key="9">
    <source>
        <dbReference type="ARBA" id="ARBA00022833"/>
    </source>
</evidence>
<dbReference type="Gene3D" id="1.20.58.760">
    <property type="entry name" value="Peptidase M41"/>
    <property type="match status" value="1"/>
</dbReference>
<evidence type="ECO:0000256" key="5">
    <source>
        <dbReference type="ARBA" id="ARBA00022692"/>
    </source>
</evidence>
<dbReference type="GO" id="GO:0016887">
    <property type="term" value="F:ATP hydrolysis activity"/>
    <property type="evidence" value="ECO:0007669"/>
    <property type="project" value="UniProtKB-UniRule"/>
</dbReference>
<feature type="transmembrane region" description="Helical" evidence="15">
    <location>
        <begin position="47"/>
        <end position="64"/>
    </location>
</feature>
<dbReference type="FunFam" id="1.10.8.60:FF:000001">
    <property type="entry name" value="ATP-dependent zinc metalloprotease FtsH"/>
    <property type="match status" value="1"/>
</dbReference>
<dbReference type="PANTHER" id="PTHR23076">
    <property type="entry name" value="METALLOPROTEASE M41 FTSH"/>
    <property type="match status" value="1"/>
</dbReference>
<dbReference type="GO" id="GO:0030163">
    <property type="term" value="P:protein catabolic process"/>
    <property type="evidence" value="ECO:0007669"/>
    <property type="project" value="UniProtKB-UniRule"/>
</dbReference>
<keyword evidence="11 15" id="KW-1133">Transmembrane helix</keyword>
<comment type="similarity">
    <text evidence="14 15">In the central section; belongs to the AAA ATPase family.</text>
</comment>
<dbReference type="InterPro" id="IPR000642">
    <property type="entry name" value="Peptidase_M41"/>
</dbReference>
<feature type="active site" evidence="15">
    <location>
        <position position="457"/>
    </location>
</feature>
<dbReference type="Pfam" id="PF01434">
    <property type="entry name" value="Peptidase_M41"/>
    <property type="match status" value="1"/>
</dbReference>
<keyword evidence="20" id="KW-1185">Reference proteome</keyword>
<keyword evidence="7 15" id="KW-0547">Nucleotide-binding</keyword>
<evidence type="ECO:0000256" key="13">
    <source>
        <dbReference type="ARBA" id="ARBA00023136"/>
    </source>
</evidence>
<evidence type="ECO:0000256" key="15">
    <source>
        <dbReference type="HAMAP-Rule" id="MF_01458"/>
    </source>
</evidence>
<reference evidence="19 20" key="1">
    <citation type="submission" date="2020-04" db="EMBL/GenBank/DDBJ databases">
        <title>Rhodospirillaceae bacterium KN72 isolated from deep sea.</title>
        <authorList>
            <person name="Zhang D.-C."/>
        </authorList>
    </citation>
    <scope>NUCLEOTIDE SEQUENCE [LARGE SCALE GENOMIC DNA]</scope>
    <source>
        <strain evidence="19 20">KN72</strain>
    </source>
</reference>
<comment type="subcellular location">
    <subcellularLocation>
        <location evidence="15">Cell membrane</location>
        <topology evidence="15">Multi-pass membrane protein</topology>
        <orientation evidence="15">Cytoplasmic side</orientation>
    </subcellularLocation>
    <subcellularLocation>
        <location evidence="1">Membrane</location>
    </subcellularLocation>
</comment>
<dbReference type="GO" id="GO:0008270">
    <property type="term" value="F:zinc ion binding"/>
    <property type="evidence" value="ECO:0007669"/>
    <property type="project" value="UniProtKB-UniRule"/>
</dbReference>
<evidence type="ECO:0000256" key="10">
    <source>
        <dbReference type="ARBA" id="ARBA00022840"/>
    </source>
</evidence>
<dbReference type="CDD" id="cd19501">
    <property type="entry name" value="RecA-like_FtsH"/>
    <property type="match status" value="1"/>
</dbReference>
<dbReference type="GO" id="GO:0004176">
    <property type="term" value="F:ATP-dependent peptidase activity"/>
    <property type="evidence" value="ECO:0007669"/>
    <property type="project" value="InterPro"/>
</dbReference>
<gene>
    <name evidence="15" type="primary">ftsH</name>
    <name evidence="19" type="ORF">HH303_00490</name>
</gene>
<comment type="subunit">
    <text evidence="15">Homohexamer.</text>
</comment>
<dbReference type="InterPro" id="IPR041569">
    <property type="entry name" value="AAA_lid_3"/>
</dbReference>
<evidence type="ECO:0000256" key="4">
    <source>
        <dbReference type="ARBA" id="ARBA00022670"/>
    </source>
</evidence>
<dbReference type="Proteomes" id="UP000539372">
    <property type="component" value="Unassembled WGS sequence"/>
</dbReference>
<sequence>MVRYAYGRGVTSRPARDDGPLGRRIGGDRGGFLGRAIATVNFFGKNLALWIVIIVLLLFLINAFDGNRSQVQSDSTAYSEFLSQVQSGSVSSVRIDGNKITGTYTSGQPFLTYAPQDPTLIHTLTQTGVRVEAVPPDNSISLTSILLNALPILLLIGFWFFIFRQMQGGGGKAMGFGKSKAKLLTEKHGRVLFEDVAGIDEAKQELQEVVEFLRDPQKFQRLGGKIPKGVLLVGPPGTGKTLTARAVAGEANVPFFTISGSDFVEMFVGVGASRVRDMFEQGKKNAPCIIFIDEIDAVGRHRGAGLGGGNDEREQTLNQLLVEMDGFEANEGVILIAATNRPDVLDPALLRPGRFDRQVVVPNPDILGREKILKVHLRKVPMAPDVDAKVIARGTPGFSGADLANLVNEAALLAARRNRRVVSMQELEDAKDKVLMGSERRSMVMSEEEKSLTAYHEAGHALVGIHVAGNDPLHKVTIIPRGRALGVTMNLPERDRLGYKKLEMHAKLAMMYGGRAAEDIIFGPENVTTGASNDLMQATGLARRMVTEFGMSEKLGRLRYSENQEEVFLGHSVAKTQNISEKTSELIDEEIRRICEDAEELAYKVLNEHKDDLHLLAKALLEYETLSGDEVHKLLKGETIHRPEDDEPASKPGGRASVPTAGKHSTPPPAADPEPGPAE</sequence>
<comment type="caution">
    <text evidence="19">The sequence shown here is derived from an EMBL/GenBank/DDBJ whole genome shotgun (WGS) entry which is preliminary data.</text>
</comment>
<evidence type="ECO:0000259" key="18">
    <source>
        <dbReference type="SMART" id="SM00382"/>
    </source>
</evidence>
<dbReference type="InterPro" id="IPR005936">
    <property type="entry name" value="FtsH"/>
</dbReference>
<evidence type="ECO:0000256" key="16">
    <source>
        <dbReference type="RuleBase" id="RU003651"/>
    </source>
</evidence>
<protein>
    <recommendedName>
        <fullName evidence="15">ATP-dependent zinc metalloprotease FtsH</fullName>
        <ecNumber evidence="15">3.4.24.-</ecNumber>
    </recommendedName>
</protein>
<feature type="domain" description="AAA+ ATPase" evidence="18">
    <location>
        <begin position="226"/>
        <end position="365"/>
    </location>
</feature>
<dbReference type="GO" id="GO:0005524">
    <property type="term" value="F:ATP binding"/>
    <property type="evidence" value="ECO:0007669"/>
    <property type="project" value="UniProtKB-UniRule"/>
</dbReference>
<feature type="region of interest" description="Disordered" evidence="17">
    <location>
        <begin position="1"/>
        <end position="22"/>
    </location>
</feature>
<dbReference type="FunFam" id="1.20.58.760:FF:000001">
    <property type="entry name" value="ATP-dependent zinc metalloprotease FtsH"/>
    <property type="match status" value="1"/>
</dbReference>
<dbReference type="SMART" id="SM00382">
    <property type="entry name" value="AAA"/>
    <property type="match status" value="1"/>
</dbReference>
<evidence type="ECO:0000256" key="14">
    <source>
        <dbReference type="ARBA" id="ARBA00061570"/>
    </source>
</evidence>
<feature type="binding site" evidence="15">
    <location>
        <position position="460"/>
    </location>
    <ligand>
        <name>Zn(2+)</name>
        <dbReference type="ChEBI" id="CHEBI:29105"/>
        <note>catalytic</note>
    </ligand>
</feature>
<dbReference type="HAMAP" id="MF_01458">
    <property type="entry name" value="FtsH"/>
    <property type="match status" value="1"/>
</dbReference>
<comment type="similarity">
    <text evidence="16">Belongs to the AAA ATPase family.</text>
</comment>
<proteinExistence type="inferred from homology"/>
<evidence type="ECO:0000256" key="6">
    <source>
        <dbReference type="ARBA" id="ARBA00022723"/>
    </source>
</evidence>
<dbReference type="GO" id="GO:0004222">
    <property type="term" value="F:metalloendopeptidase activity"/>
    <property type="evidence" value="ECO:0007669"/>
    <property type="project" value="InterPro"/>
</dbReference>
<keyword evidence="3 15" id="KW-1003">Cell membrane</keyword>
<dbReference type="InterPro" id="IPR003593">
    <property type="entry name" value="AAA+_ATPase"/>
</dbReference>
<dbReference type="PROSITE" id="PS00674">
    <property type="entry name" value="AAA"/>
    <property type="match status" value="1"/>
</dbReference>
<dbReference type="Pfam" id="PF06480">
    <property type="entry name" value="FtsH_ext"/>
    <property type="match status" value="1"/>
</dbReference>
<evidence type="ECO:0000256" key="17">
    <source>
        <dbReference type="SAM" id="MobiDB-lite"/>
    </source>
</evidence>
<dbReference type="EMBL" id="JABBNT010000001">
    <property type="protein sequence ID" value="NMM42935.1"/>
    <property type="molecule type" value="Genomic_DNA"/>
</dbReference>
<dbReference type="InterPro" id="IPR027417">
    <property type="entry name" value="P-loop_NTPase"/>
</dbReference>
<evidence type="ECO:0000256" key="1">
    <source>
        <dbReference type="ARBA" id="ARBA00004370"/>
    </source>
</evidence>
<evidence type="ECO:0000313" key="19">
    <source>
        <dbReference type="EMBL" id="NMM42935.1"/>
    </source>
</evidence>
<evidence type="ECO:0000256" key="11">
    <source>
        <dbReference type="ARBA" id="ARBA00022989"/>
    </source>
</evidence>
<feature type="region of interest" description="Disordered" evidence="17">
    <location>
        <begin position="638"/>
        <end position="679"/>
    </location>
</feature>
<accession>A0A7Y0HCT3</accession>
<feature type="transmembrane region" description="Helical" evidence="15">
    <location>
        <begin position="140"/>
        <end position="162"/>
    </location>
</feature>
<feature type="binding site" evidence="15">
    <location>
        <position position="534"/>
    </location>
    <ligand>
        <name>Zn(2+)</name>
        <dbReference type="ChEBI" id="CHEBI:29105"/>
        <note>catalytic</note>
    </ligand>
</feature>
<keyword evidence="10 15" id="KW-0067">ATP-binding</keyword>
<dbReference type="GO" id="GO:0006508">
    <property type="term" value="P:proteolysis"/>
    <property type="evidence" value="ECO:0007669"/>
    <property type="project" value="UniProtKB-KW"/>
</dbReference>
<comment type="cofactor">
    <cofactor evidence="15">
        <name>Zn(2+)</name>
        <dbReference type="ChEBI" id="CHEBI:29105"/>
    </cofactor>
    <text evidence="15">Binds 1 zinc ion per subunit.</text>
</comment>
<evidence type="ECO:0000256" key="2">
    <source>
        <dbReference type="ARBA" id="ARBA00010044"/>
    </source>
</evidence>
<keyword evidence="5 15" id="KW-0812">Transmembrane</keyword>
<dbReference type="InterPro" id="IPR003960">
    <property type="entry name" value="ATPase_AAA_CS"/>
</dbReference>
<evidence type="ECO:0000256" key="7">
    <source>
        <dbReference type="ARBA" id="ARBA00022741"/>
    </source>
</evidence>